<reference evidence="4 5" key="1">
    <citation type="submission" date="2020-04" db="EMBL/GenBank/DDBJ databases">
        <title>Perkinsus chesapeaki whole genome sequence.</title>
        <authorList>
            <person name="Bogema D.R."/>
        </authorList>
    </citation>
    <scope>NUCLEOTIDE SEQUENCE [LARGE SCALE GENOMIC DNA]</scope>
    <source>
        <strain evidence="4">ATCC PRA-425</strain>
    </source>
</reference>
<evidence type="ECO:0000313" key="4">
    <source>
        <dbReference type="EMBL" id="KAF4661543.1"/>
    </source>
</evidence>
<evidence type="ECO:0000313" key="5">
    <source>
        <dbReference type="Proteomes" id="UP000591131"/>
    </source>
</evidence>
<dbReference type="PROSITE" id="PS50005">
    <property type="entry name" value="TPR"/>
    <property type="match status" value="1"/>
</dbReference>
<dbReference type="InterPro" id="IPR019734">
    <property type="entry name" value="TPR_rpt"/>
</dbReference>
<dbReference type="Pfam" id="PF14559">
    <property type="entry name" value="TPR_19"/>
    <property type="match status" value="1"/>
</dbReference>
<evidence type="ECO:0000256" key="3">
    <source>
        <dbReference type="SAM" id="Coils"/>
    </source>
</evidence>
<dbReference type="GO" id="GO:0051301">
    <property type="term" value="P:cell division"/>
    <property type="evidence" value="ECO:0007669"/>
    <property type="project" value="TreeGrafter"/>
</dbReference>
<dbReference type="EMBL" id="JAAPAO010000374">
    <property type="protein sequence ID" value="KAF4661543.1"/>
    <property type="molecule type" value="Genomic_DNA"/>
</dbReference>
<feature type="repeat" description="TPR" evidence="2">
    <location>
        <begin position="747"/>
        <end position="780"/>
    </location>
</feature>
<protein>
    <submittedName>
        <fullName evidence="4">Anaphase-promoting complex subunit 23</fullName>
    </submittedName>
</protein>
<dbReference type="PANTHER" id="PTHR12558:SF10">
    <property type="entry name" value="CELL DIVISION CYCLE PROTEIN 23 HOMOLOG"/>
    <property type="match status" value="1"/>
</dbReference>
<sequence length="852" mass="95427">MKICPIFIKAALGVVKKRVPDSSSCTDDGDISECPLCEGEGIYRVHGTGQEQSCRMCESTEESPFDDRRETSAPACGVMVNIKQEKDASPMRRLPERLDLRDFSREHLGELACLVRDKGFNIIKAAEAMRNNDYKLYESIMELTKAKEDAEENLARNQAAEESLATRDVEKKMRSKSEKEAFLEGGLEFLETSEQLAGADLWDHLEAVVDFLLDNRDARVALYAYLQERTRAIRWYKVPAQTYFVANMPLVSSIEEFLSSIGKETNKVKEAMYDLPKCGGATPLIFRQFEDARPMVETDEVAVVEAGPDCHIDGPVRVSAACIASPVNRHALHALLISTIVDLSDASLMEPWALVARGEHGRALQSLGRLLKAKKALHYLRNAVRLERIEELPPGGDDLTLSLLVTLVCWAIEGQEARINEEEFRPFDRELVSLIEATVSDKHLGKLDAIAGYHLGHLLEGWWRKHKRILWHGKEGVDVWPEEAMELYKRSIAMAPLLWPAWEGLIRCRMKISEIQLREGALSEENLVRVSAGSMDEFLTSLLVTADEYLSVDEGSNRATISEMAWATACKMAAESGLNAVASSEVPLFRMAARRFQKLSERHPKHYGIALGLAVCLLESGEFDAAAEAFVTLEEEDSVKGADHHAGLLKLLDRRKQLAGLAHRCLRIDQYAPETMFVMAVYHGSCQDSDKAISYYQKAARLYTSNREKAAAMVCVGNERGRYMQQGVASAAIMALREATELDHTSMGAWCGLGRVYEAQGHINYAAYYYRKAVELRPELLVGWRSLGNCCLGMCFDDEAVAWRIFRKNHRVDGNAYKDILPKLGKVYQIKGEDEKAAEAYCEVVEEEEGYA</sequence>
<feature type="coiled-coil region" evidence="3">
    <location>
        <begin position="140"/>
        <end position="167"/>
    </location>
</feature>
<dbReference type="SMART" id="SM00028">
    <property type="entry name" value="TPR"/>
    <property type="match status" value="3"/>
</dbReference>
<dbReference type="AlphaFoldDB" id="A0A7J6LQR0"/>
<dbReference type="InterPro" id="IPR011990">
    <property type="entry name" value="TPR-like_helical_dom_sf"/>
</dbReference>
<dbReference type="Gene3D" id="1.25.40.10">
    <property type="entry name" value="Tetratricopeptide repeat domain"/>
    <property type="match status" value="2"/>
</dbReference>
<proteinExistence type="predicted"/>
<dbReference type="Proteomes" id="UP000591131">
    <property type="component" value="Unassembled WGS sequence"/>
</dbReference>
<dbReference type="GO" id="GO:0031145">
    <property type="term" value="P:anaphase-promoting complex-dependent catabolic process"/>
    <property type="evidence" value="ECO:0007669"/>
    <property type="project" value="TreeGrafter"/>
</dbReference>
<dbReference type="PANTHER" id="PTHR12558">
    <property type="entry name" value="CELL DIVISION CYCLE 16,23,27"/>
    <property type="match status" value="1"/>
</dbReference>
<keyword evidence="3" id="KW-0175">Coiled coil</keyword>
<evidence type="ECO:0000256" key="1">
    <source>
        <dbReference type="ARBA" id="ARBA00022803"/>
    </source>
</evidence>
<dbReference type="SUPFAM" id="SSF81901">
    <property type="entry name" value="HCP-like"/>
    <property type="match status" value="1"/>
</dbReference>
<evidence type="ECO:0000256" key="2">
    <source>
        <dbReference type="PROSITE-ProRule" id="PRU00339"/>
    </source>
</evidence>
<dbReference type="GO" id="GO:0005680">
    <property type="term" value="C:anaphase-promoting complex"/>
    <property type="evidence" value="ECO:0007669"/>
    <property type="project" value="TreeGrafter"/>
</dbReference>
<dbReference type="Pfam" id="PF13181">
    <property type="entry name" value="TPR_8"/>
    <property type="match status" value="1"/>
</dbReference>
<keyword evidence="1 2" id="KW-0802">TPR repeat</keyword>
<comment type="caution">
    <text evidence="4">The sequence shown here is derived from an EMBL/GenBank/DDBJ whole genome shotgun (WGS) entry which is preliminary data.</text>
</comment>
<keyword evidence="5" id="KW-1185">Reference proteome</keyword>
<name>A0A7J6LQR0_PERCH</name>
<organism evidence="4 5">
    <name type="scientific">Perkinsus chesapeaki</name>
    <name type="common">Clam parasite</name>
    <name type="synonym">Perkinsus andrewsi</name>
    <dbReference type="NCBI Taxonomy" id="330153"/>
    <lineage>
        <taxon>Eukaryota</taxon>
        <taxon>Sar</taxon>
        <taxon>Alveolata</taxon>
        <taxon>Perkinsozoa</taxon>
        <taxon>Perkinsea</taxon>
        <taxon>Perkinsida</taxon>
        <taxon>Perkinsidae</taxon>
        <taxon>Perkinsus</taxon>
    </lineage>
</organism>
<dbReference type="GO" id="GO:0016567">
    <property type="term" value="P:protein ubiquitination"/>
    <property type="evidence" value="ECO:0007669"/>
    <property type="project" value="TreeGrafter"/>
</dbReference>
<dbReference type="GO" id="GO:0045842">
    <property type="term" value="P:positive regulation of mitotic metaphase/anaphase transition"/>
    <property type="evidence" value="ECO:0007669"/>
    <property type="project" value="TreeGrafter"/>
</dbReference>
<gene>
    <name evidence="4" type="primary">CDC23</name>
    <name evidence="4" type="ORF">FOL47_006632</name>
</gene>
<accession>A0A7J6LQR0</accession>
<dbReference type="OrthoDB" id="659at2759"/>